<dbReference type="GO" id="GO:0000976">
    <property type="term" value="F:transcription cis-regulatory region binding"/>
    <property type="evidence" value="ECO:0007669"/>
    <property type="project" value="TreeGrafter"/>
</dbReference>
<keyword evidence="5 7" id="KW-0238">DNA-binding</keyword>
<gene>
    <name evidence="7 9" type="primary">mraZ</name>
    <name evidence="9" type="ORF">GOEFS_081_00320</name>
</gene>
<evidence type="ECO:0000256" key="3">
    <source>
        <dbReference type="ARBA" id="ARBA00022737"/>
    </source>
</evidence>
<dbReference type="Proteomes" id="UP000035034">
    <property type="component" value="Unassembled WGS sequence"/>
</dbReference>
<evidence type="ECO:0000256" key="7">
    <source>
        <dbReference type="HAMAP-Rule" id="MF_01008"/>
    </source>
</evidence>
<accession>H0R2P1</accession>
<reference evidence="9 10" key="1">
    <citation type="submission" date="2011-12" db="EMBL/GenBank/DDBJ databases">
        <title>Whole genome shotgun sequence of Gordonia effusa NBRC 100432.</title>
        <authorList>
            <person name="Yoshida I."/>
            <person name="Takarada H."/>
            <person name="Hosoyama A."/>
            <person name="Tsuchikane K."/>
            <person name="Katsumata H."/>
            <person name="Yamazaki S."/>
            <person name="Fujita N."/>
        </authorList>
    </citation>
    <scope>NUCLEOTIDE SEQUENCE [LARGE SCALE GENOMIC DNA]</scope>
    <source>
        <strain evidence="9 10">NBRC 100432</strain>
    </source>
</reference>
<evidence type="ECO:0000256" key="2">
    <source>
        <dbReference type="ARBA" id="ARBA00022490"/>
    </source>
</evidence>
<evidence type="ECO:0000256" key="6">
    <source>
        <dbReference type="ARBA" id="ARBA00023163"/>
    </source>
</evidence>
<comment type="subcellular location">
    <subcellularLocation>
        <location evidence="7">Cytoplasm</location>
        <location evidence="7">Nucleoid</location>
    </subcellularLocation>
</comment>
<name>H0R2P1_9ACTN</name>
<dbReference type="Pfam" id="PF02381">
    <property type="entry name" value="MraZ"/>
    <property type="match status" value="2"/>
</dbReference>
<dbReference type="STRING" id="1077974.GOEFS_081_00320"/>
<dbReference type="InterPro" id="IPR038619">
    <property type="entry name" value="MraZ_sf"/>
</dbReference>
<evidence type="ECO:0000256" key="5">
    <source>
        <dbReference type="ARBA" id="ARBA00023125"/>
    </source>
</evidence>
<proteinExistence type="inferred from homology"/>
<comment type="caution">
    <text evidence="9">The sequence shown here is derived from an EMBL/GenBank/DDBJ whole genome shotgun (WGS) entry which is preliminary data.</text>
</comment>
<comment type="similarity">
    <text evidence="7">Belongs to the MraZ family.</text>
</comment>
<dbReference type="InterPro" id="IPR037914">
    <property type="entry name" value="SpoVT-AbrB_sf"/>
</dbReference>
<dbReference type="PANTHER" id="PTHR34701:SF1">
    <property type="entry name" value="TRANSCRIPTIONAL REGULATOR MRAZ"/>
    <property type="match status" value="1"/>
</dbReference>
<dbReference type="Gene3D" id="3.40.1550.20">
    <property type="entry name" value="Transcriptional regulator MraZ domain"/>
    <property type="match status" value="1"/>
</dbReference>
<evidence type="ECO:0000313" key="10">
    <source>
        <dbReference type="Proteomes" id="UP000035034"/>
    </source>
</evidence>
<keyword evidence="2 7" id="KW-0963">Cytoplasm</keyword>
<keyword evidence="3" id="KW-0677">Repeat</keyword>
<dbReference type="HAMAP" id="MF_01008">
    <property type="entry name" value="MraZ"/>
    <property type="match status" value="1"/>
</dbReference>
<dbReference type="NCBIfam" id="TIGR00242">
    <property type="entry name" value="division/cell wall cluster transcriptional repressor MraZ"/>
    <property type="match status" value="1"/>
</dbReference>
<dbReference type="InterPro" id="IPR035642">
    <property type="entry name" value="MraZ_N"/>
</dbReference>
<sequence length="180" mass="20342">MWWKVVRSGVLWQHWARDAESGTVPKPMGQEVFDMSMRFVGTYTPKLDDKGRLTLPAKFRDALAGGVMVTRNQDRSLAVYQLDEFDAIAEKTMAASRNDPDARAYQRYFFAGTDEQRPDGQGRITLSADHRRYAGLSKECVVIGSFTHLEIWDAQAWRAYQDEHEDDFSAAGSAALDSVL</sequence>
<dbReference type="InterPro" id="IPR020603">
    <property type="entry name" value="MraZ_dom"/>
</dbReference>
<comment type="subunit">
    <text evidence="7">Forms oligomers.</text>
</comment>
<dbReference type="GO" id="GO:2000143">
    <property type="term" value="P:negative regulation of DNA-templated transcription initiation"/>
    <property type="evidence" value="ECO:0007669"/>
    <property type="project" value="TreeGrafter"/>
</dbReference>
<dbReference type="PROSITE" id="PS51740">
    <property type="entry name" value="SPOVT_ABRB"/>
    <property type="match status" value="2"/>
</dbReference>
<feature type="domain" description="SpoVT-AbrB" evidence="8">
    <location>
        <begin position="42"/>
        <end position="84"/>
    </location>
</feature>
<dbReference type="CDD" id="cd16320">
    <property type="entry name" value="MraZ_N"/>
    <property type="match status" value="1"/>
</dbReference>
<dbReference type="eggNOG" id="COG2001">
    <property type="taxonomic scope" value="Bacteria"/>
</dbReference>
<dbReference type="SUPFAM" id="SSF89447">
    <property type="entry name" value="AbrB/MazE/MraZ-like"/>
    <property type="match status" value="1"/>
</dbReference>
<dbReference type="EMBL" id="BAEH01000081">
    <property type="protein sequence ID" value="GAB19342.1"/>
    <property type="molecule type" value="Genomic_DNA"/>
</dbReference>
<organism evidence="9 10">
    <name type="scientific">Gordonia effusa NBRC 100432</name>
    <dbReference type="NCBI Taxonomy" id="1077974"/>
    <lineage>
        <taxon>Bacteria</taxon>
        <taxon>Bacillati</taxon>
        <taxon>Actinomycetota</taxon>
        <taxon>Actinomycetes</taxon>
        <taxon>Mycobacteriales</taxon>
        <taxon>Gordoniaceae</taxon>
        <taxon>Gordonia</taxon>
    </lineage>
</organism>
<dbReference type="GO" id="GO:0003700">
    <property type="term" value="F:DNA-binding transcription factor activity"/>
    <property type="evidence" value="ECO:0007669"/>
    <property type="project" value="UniProtKB-UniRule"/>
</dbReference>
<evidence type="ECO:0000313" key="9">
    <source>
        <dbReference type="EMBL" id="GAB19342.1"/>
    </source>
</evidence>
<dbReference type="GO" id="GO:0005737">
    <property type="term" value="C:cytoplasm"/>
    <property type="evidence" value="ECO:0007669"/>
    <property type="project" value="UniProtKB-UniRule"/>
</dbReference>
<dbReference type="InterPro" id="IPR007159">
    <property type="entry name" value="SpoVT-AbrB_dom"/>
</dbReference>
<dbReference type="InterPro" id="IPR003444">
    <property type="entry name" value="MraZ"/>
</dbReference>
<evidence type="ECO:0000259" key="8">
    <source>
        <dbReference type="PROSITE" id="PS51740"/>
    </source>
</evidence>
<feature type="domain" description="SpoVT-AbrB" evidence="8">
    <location>
        <begin position="113"/>
        <end position="156"/>
    </location>
</feature>
<keyword evidence="4 7" id="KW-0805">Transcription regulation</keyword>
<evidence type="ECO:0000256" key="1">
    <source>
        <dbReference type="ARBA" id="ARBA00013860"/>
    </source>
</evidence>
<protein>
    <recommendedName>
        <fullName evidence="1 7">Transcriptional regulator MraZ</fullName>
    </recommendedName>
</protein>
<dbReference type="PANTHER" id="PTHR34701">
    <property type="entry name" value="TRANSCRIPTIONAL REGULATOR MRAZ"/>
    <property type="match status" value="1"/>
</dbReference>
<keyword evidence="6 7" id="KW-0804">Transcription</keyword>
<keyword evidence="10" id="KW-1185">Reference proteome</keyword>
<dbReference type="InterPro" id="IPR035644">
    <property type="entry name" value="MraZ_C"/>
</dbReference>
<dbReference type="AlphaFoldDB" id="H0R2P1"/>
<dbReference type="GO" id="GO:0009295">
    <property type="term" value="C:nucleoid"/>
    <property type="evidence" value="ECO:0007669"/>
    <property type="project" value="UniProtKB-SubCell"/>
</dbReference>
<evidence type="ECO:0000256" key="4">
    <source>
        <dbReference type="ARBA" id="ARBA00023015"/>
    </source>
</evidence>
<dbReference type="CDD" id="cd16321">
    <property type="entry name" value="MraZ_C"/>
    <property type="match status" value="1"/>
</dbReference>